<accession>A4WYT7</accession>
<dbReference type="EMBL" id="CP000662">
    <property type="protein sequence ID" value="ABP72551.1"/>
    <property type="molecule type" value="Genomic_DNA"/>
</dbReference>
<keyword evidence="2" id="KW-0614">Plasmid</keyword>
<reference evidence="2" key="1">
    <citation type="submission" date="2007-04" db="EMBL/GenBank/DDBJ databases">
        <title>Complete sequence of plasmid pRSPA01 of Rhodobacter sphaeroides ATCC 17025.</title>
        <authorList>
            <consortium name="US DOE Joint Genome Institute"/>
            <person name="Copeland A."/>
            <person name="Lucas S."/>
            <person name="Lapidus A."/>
            <person name="Barry K."/>
            <person name="Detter J.C."/>
            <person name="Glavina del Rio T."/>
            <person name="Hammon N."/>
            <person name="Israni S."/>
            <person name="Dalin E."/>
            <person name="Tice H."/>
            <person name="Pitluck S."/>
            <person name="Chertkov O."/>
            <person name="Brettin T."/>
            <person name="Bruce D."/>
            <person name="Han C."/>
            <person name="Schmutz J."/>
            <person name="Larimer F."/>
            <person name="Land M."/>
            <person name="Hauser L."/>
            <person name="Kyrpides N."/>
            <person name="Kim E."/>
            <person name="Richardson P."/>
            <person name="Mackenzie C."/>
            <person name="Choudhary M."/>
            <person name="Donohue T.J."/>
            <person name="Kaplan S."/>
        </authorList>
    </citation>
    <scope>NUCLEOTIDE SEQUENCE [LARGE SCALE GENOMIC DNA]</scope>
    <source>
        <strain evidence="2">ATCC 17025</strain>
        <plasmid evidence="2">pRSPA01</plasmid>
    </source>
</reference>
<keyword evidence="1" id="KW-0812">Transmembrane</keyword>
<sequence>MLILMQLLIALLIALAVFLGLMAATAAPPVILALIAGLAVAIYMARRAETKALRVRRSESVLDERGRSGRAGLLKG</sequence>
<evidence type="ECO:0000313" key="2">
    <source>
        <dbReference type="EMBL" id="ABP72551.1"/>
    </source>
</evidence>
<name>A4WYT7_CERS5</name>
<geneLocation type="plasmid" evidence="2">
    <name>pRSPA01</name>
</geneLocation>
<dbReference type="AlphaFoldDB" id="A4WYT7"/>
<dbReference type="KEGG" id="rsq:Rsph17025_3683"/>
<keyword evidence="1" id="KW-1133">Transmembrane helix</keyword>
<protein>
    <submittedName>
        <fullName evidence="2">Uncharacterized protein</fullName>
    </submittedName>
</protein>
<dbReference type="HOGENOM" id="CLU_2652118_0_0_5"/>
<evidence type="ECO:0000256" key="1">
    <source>
        <dbReference type="SAM" id="Phobius"/>
    </source>
</evidence>
<feature type="transmembrane region" description="Helical" evidence="1">
    <location>
        <begin position="26"/>
        <end position="45"/>
    </location>
</feature>
<dbReference type="BioCyc" id="RSPH349102:G1G8M-3791-MONOMER"/>
<gene>
    <name evidence="2" type="ordered locus">Rsph17025_3683</name>
</gene>
<organism evidence="2">
    <name type="scientific">Cereibacter sphaeroides (strain ATCC 17025 / ATH 2.4.3)</name>
    <name type="common">Rhodobacter sphaeroides</name>
    <dbReference type="NCBI Taxonomy" id="349102"/>
    <lineage>
        <taxon>Bacteria</taxon>
        <taxon>Pseudomonadati</taxon>
        <taxon>Pseudomonadota</taxon>
        <taxon>Alphaproteobacteria</taxon>
        <taxon>Rhodobacterales</taxon>
        <taxon>Paracoccaceae</taxon>
        <taxon>Cereibacter</taxon>
    </lineage>
</organism>
<proteinExistence type="predicted"/>
<keyword evidence="1" id="KW-0472">Membrane</keyword>